<accession>A0A5B0SBS2</accession>
<protein>
    <submittedName>
        <fullName evidence="1">Uncharacterized protein</fullName>
    </submittedName>
</protein>
<evidence type="ECO:0000313" key="1">
    <source>
        <dbReference type="EMBL" id="KAA1135270.1"/>
    </source>
</evidence>
<organism evidence="1 2">
    <name type="scientific">Puccinia graminis f. sp. tritici</name>
    <dbReference type="NCBI Taxonomy" id="56615"/>
    <lineage>
        <taxon>Eukaryota</taxon>
        <taxon>Fungi</taxon>
        <taxon>Dikarya</taxon>
        <taxon>Basidiomycota</taxon>
        <taxon>Pucciniomycotina</taxon>
        <taxon>Pucciniomycetes</taxon>
        <taxon>Pucciniales</taxon>
        <taxon>Pucciniaceae</taxon>
        <taxon>Puccinia</taxon>
    </lineage>
</organism>
<sequence length="79" mass="9070">MMDLRFRPAHPWVFCDTTLAEIKPIAHSSTSIVIIIFLSGTDPVGTRRGKFELLDTARRTVYLWSALWTIKNAAMTMWD</sequence>
<name>A0A5B0SBS2_PUCGR</name>
<gene>
    <name evidence="1" type="ORF">PGTUg99_023902</name>
</gene>
<dbReference type="EMBL" id="VDEP01000040">
    <property type="protein sequence ID" value="KAA1135270.1"/>
    <property type="molecule type" value="Genomic_DNA"/>
</dbReference>
<proteinExistence type="predicted"/>
<dbReference type="AlphaFoldDB" id="A0A5B0SBS2"/>
<dbReference type="Proteomes" id="UP000325313">
    <property type="component" value="Unassembled WGS sequence"/>
</dbReference>
<reference evidence="1 2" key="1">
    <citation type="submission" date="2019-05" db="EMBL/GenBank/DDBJ databases">
        <title>Emergence of the Ug99 lineage of the wheat stem rust pathogen through somatic hybridization.</title>
        <authorList>
            <person name="Li F."/>
            <person name="Upadhyaya N.M."/>
            <person name="Sperschneider J."/>
            <person name="Matny O."/>
            <person name="Nguyen-Phuc H."/>
            <person name="Mago R."/>
            <person name="Raley C."/>
            <person name="Miller M.E."/>
            <person name="Silverstein K.A.T."/>
            <person name="Henningsen E."/>
            <person name="Hirsch C.D."/>
            <person name="Visser B."/>
            <person name="Pretorius Z.A."/>
            <person name="Steffenson B.J."/>
            <person name="Schwessinger B."/>
            <person name="Dodds P.N."/>
            <person name="Figueroa M."/>
        </authorList>
    </citation>
    <scope>NUCLEOTIDE SEQUENCE [LARGE SCALE GENOMIC DNA]</scope>
    <source>
        <strain evidence="1 2">Ug99</strain>
    </source>
</reference>
<comment type="caution">
    <text evidence="1">The sequence shown here is derived from an EMBL/GenBank/DDBJ whole genome shotgun (WGS) entry which is preliminary data.</text>
</comment>
<evidence type="ECO:0000313" key="2">
    <source>
        <dbReference type="Proteomes" id="UP000325313"/>
    </source>
</evidence>